<dbReference type="EMBL" id="JBANQN010000010">
    <property type="protein sequence ID" value="KAK6777799.1"/>
    <property type="molecule type" value="Genomic_DNA"/>
</dbReference>
<dbReference type="Proteomes" id="UP001371456">
    <property type="component" value="Unassembled WGS sequence"/>
</dbReference>
<dbReference type="AlphaFoldDB" id="A0AAN8T1F1"/>
<gene>
    <name evidence="1" type="ORF">RDI58_024517</name>
</gene>
<evidence type="ECO:0000313" key="2">
    <source>
        <dbReference type="Proteomes" id="UP001371456"/>
    </source>
</evidence>
<proteinExistence type="predicted"/>
<name>A0AAN8T1F1_SOLBU</name>
<accession>A0AAN8T1F1</accession>
<protein>
    <submittedName>
        <fullName evidence="1">Uncharacterized protein</fullName>
    </submittedName>
</protein>
<comment type="caution">
    <text evidence="1">The sequence shown here is derived from an EMBL/GenBank/DDBJ whole genome shotgun (WGS) entry which is preliminary data.</text>
</comment>
<evidence type="ECO:0000313" key="1">
    <source>
        <dbReference type="EMBL" id="KAK6777799.1"/>
    </source>
</evidence>
<sequence length="22" mass="2443">MVLNSILKNAPNIKKLTIVEFG</sequence>
<keyword evidence="2" id="KW-1185">Reference proteome</keyword>
<reference evidence="1 2" key="1">
    <citation type="submission" date="2024-02" db="EMBL/GenBank/DDBJ databases">
        <title>de novo genome assembly of Solanum bulbocastanum strain 11H21.</title>
        <authorList>
            <person name="Hosaka A.J."/>
        </authorList>
    </citation>
    <scope>NUCLEOTIDE SEQUENCE [LARGE SCALE GENOMIC DNA]</scope>
    <source>
        <tissue evidence="1">Young leaves</tissue>
    </source>
</reference>
<organism evidence="1 2">
    <name type="scientific">Solanum bulbocastanum</name>
    <name type="common">Wild potato</name>
    <dbReference type="NCBI Taxonomy" id="147425"/>
    <lineage>
        <taxon>Eukaryota</taxon>
        <taxon>Viridiplantae</taxon>
        <taxon>Streptophyta</taxon>
        <taxon>Embryophyta</taxon>
        <taxon>Tracheophyta</taxon>
        <taxon>Spermatophyta</taxon>
        <taxon>Magnoliopsida</taxon>
        <taxon>eudicotyledons</taxon>
        <taxon>Gunneridae</taxon>
        <taxon>Pentapetalae</taxon>
        <taxon>asterids</taxon>
        <taxon>lamiids</taxon>
        <taxon>Solanales</taxon>
        <taxon>Solanaceae</taxon>
        <taxon>Solanoideae</taxon>
        <taxon>Solaneae</taxon>
        <taxon>Solanum</taxon>
    </lineage>
</organism>